<proteinExistence type="predicted"/>
<organism evidence="2 3">
    <name type="scientific">Hallella seregens ATCC 51272</name>
    <dbReference type="NCBI Taxonomy" id="1336250"/>
    <lineage>
        <taxon>Bacteria</taxon>
        <taxon>Pseudomonadati</taxon>
        <taxon>Bacteroidota</taxon>
        <taxon>Bacteroidia</taxon>
        <taxon>Bacteroidales</taxon>
        <taxon>Prevotellaceae</taxon>
        <taxon>Hallella</taxon>
    </lineage>
</organism>
<evidence type="ECO:0000256" key="1">
    <source>
        <dbReference type="SAM" id="SignalP"/>
    </source>
</evidence>
<feature type="chain" id="PRO_5046162194" description="Rieske domain-containing protein" evidence="1">
    <location>
        <begin position="22"/>
        <end position="185"/>
    </location>
</feature>
<dbReference type="EMBL" id="JBHLZF010000002">
    <property type="protein sequence ID" value="MFB9898460.1"/>
    <property type="molecule type" value="Genomic_DNA"/>
</dbReference>
<protein>
    <recommendedName>
        <fullName evidence="4">Rieske domain-containing protein</fullName>
    </recommendedName>
</protein>
<dbReference type="RefSeq" id="WP_027951733.1">
    <property type="nucleotide sequence ID" value="NZ_JADU01000007.1"/>
</dbReference>
<comment type="caution">
    <text evidence="2">The sequence shown here is derived from an EMBL/GenBank/DDBJ whole genome shotgun (WGS) entry which is preliminary data.</text>
</comment>
<accession>A0ABV5ZNG9</accession>
<reference evidence="2 3" key="1">
    <citation type="submission" date="2024-09" db="EMBL/GenBank/DDBJ databases">
        <authorList>
            <person name="Sun Q."/>
            <person name="Mori K."/>
        </authorList>
    </citation>
    <scope>NUCLEOTIDE SEQUENCE [LARGE SCALE GENOMIC DNA]</scope>
    <source>
        <strain evidence="2 3">ATCC 51272</strain>
    </source>
</reference>
<evidence type="ECO:0000313" key="3">
    <source>
        <dbReference type="Proteomes" id="UP001589688"/>
    </source>
</evidence>
<sequence length="185" mass="19900">MTARNLTFGLVLALAALPCACGDTQDLYSNSYCRLYFDNARHNDATLAGGMTPGSGVFVTISTSGKQFVFESNQGLNSRVTMTALDERRGFVLGMNGGIIVGYGNSADGTFYAYDRECPNCFDPNALPVRSHKVEVGEFGIAVCHTCHRRYDLNNGGIVSEGEAGKKLTRYRASTTGPYGRLNVG</sequence>
<evidence type="ECO:0008006" key="4">
    <source>
        <dbReference type="Google" id="ProtNLM"/>
    </source>
</evidence>
<keyword evidence="3" id="KW-1185">Reference proteome</keyword>
<evidence type="ECO:0000313" key="2">
    <source>
        <dbReference type="EMBL" id="MFB9898460.1"/>
    </source>
</evidence>
<dbReference type="Proteomes" id="UP001589688">
    <property type="component" value="Unassembled WGS sequence"/>
</dbReference>
<keyword evidence="1" id="KW-0732">Signal</keyword>
<feature type="signal peptide" evidence="1">
    <location>
        <begin position="1"/>
        <end position="21"/>
    </location>
</feature>
<gene>
    <name evidence="2" type="ORF">ACFFK8_11825</name>
</gene>
<name>A0ABV5ZNG9_9BACT</name>